<organism evidence="1">
    <name type="scientific">Rhizophora mucronata</name>
    <name type="common">Asiatic mangrove</name>
    <dbReference type="NCBI Taxonomy" id="61149"/>
    <lineage>
        <taxon>Eukaryota</taxon>
        <taxon>Viridiplantae</taxon>
        <taxon>Streptophyta</taxon>
        <taxon>Embryophyta</taxon>
        <taxon>Tracheophyta</taxon>
        <taxon>Spermatophyta</taxon>
        <taxon>Magnoliopsida</taxon>
        <taxon>eudicotyledons</taxon>
        <taxon>Gunneridae</taxon>
        <taxon>Pentapetalae</taxon>
        <taxon>rosids</taxon>
        <taxon>fabids</taxon>
        <taxon>Malpighiales</taxon>
        <taxon>Rhizophoraceae</taxon>
        <taxon>Rhizophora</taxon>
    </lineage>
</organism>
<accession>A0A2P2JDY4</accession>
<reference evidence="1" key="1">
    <citation type="submission" date="2018-02" db="EMBL/GenBank/DDBJ databases">
        <title>Rhizophora mucronata_Transcriptome.</title>
        <authorList>
            <person name="Meera S.P."/>
            <person name="Sreeshan A."/>
            <person name="Augustine A."/>
        </authorList>
    </citation>
    <scope>NUCLEOTIDE SEQUENCE</scope>
    <source>
        <tissue evidence="1">Leaf</tissue>
    </source>
</reference>
<evidence type="ECO:0000313" key="1">
    <source>
        <dbReference type="EMBL" id="MBW91686.1"/>
    </source>
</evidence>
<name>A0A2P2JDY4_RHIMU</name>
<proteinExistence type="predicted"/>
<dbReference type="AlphaFoldDB" id="A0A2P2JDY4"/>
<dbReference type="EMBL" id="GGEC01011203">
    <property type="protein sequence ID" value="MBW91686.1"/>
    <property type="molecule type" value="Transcribed_RNA"/>
</dbReference>
<sequence length="26" mass="3229">MLKDFKRTKLTITKLVIASNRMTFWW</sequence>
<protein>
    <submittedName>
        <fullName evidence="1">Uncharacterized protein</fullName>
    </submittedName>
</protein>